<comment type="cofactor">
    <cofactor evidence="12 13">
        <name>[4Fe-4S] cluster</name>
        <dbReference type="ChEBI" id="CHEBI:49883"/>
    </cofactor>
    <text evidence="12 13">Binds 4 [4Fe-4S] clusters per subunit.</text>
</comment>
<keyword evidence="17" id="KW-1185">Reference proteome</keyword>
<feature type="domain" description="4Fe-4S ferredoxin-type" evidence="15">
    <location>
        <begin position="29"/>
        <end position="59"/>
    </location>
</feature>
<comment type="subcellular location">
    <subcellularLocation>
        <location evidence="1">Cell membrane</location>
    </subcellularLocation>
</comment>
<dbReference type="PIRSF" id="PIRSF036298">
    <property type="entry name" value="FDH_4Fe4S"/>
    <property type="match status" value="1"/>
</dbReference>
<evidence type="ECO:0000256" key="7">
    <source>
        <dbReference type="ARBA" id="ARBA00022737"/>
    </source>
</evidence>
<proteinExistence type="predicted"/>
<dbReference type="Pfam" id="PF12800">
    <property type="entry name" value="Fer4_4"/>
    <property type="match status" value="1"/>
</dbReference>
<dbReference type="CDD" id="cd10558">
    <property type="entry name" value="FDH-N"/>
    <property type="match status" value="1"/>
</dbReference>
<keyword evidence="4 12" id="KW-0004">4Fe-4S</keyword>
<evidence type="ECO:0000256" key="10">
    <source>
        <dbReference type="ARBA" id="ARBA00023014"/>
    </source>
</evidence>
<evidence type="ECO:0000256" key="6">
    <source>
        <dbReference type="ARBA" id="ARBA00022723"/>
    </source>
</evidence>
<dbReference type="InterPro" id="IPR017900">
    <property type="entry name" value="4Fe4S_Fe_S_CS"/>
</dbReference>
<feature type="binding site" evidence="13">
    <location>
        <position position="38"/>
    </location>
    <ligand>
        <name>[4Fe-4S] cluster</name>
        <dbReference type="ChEBI" id="CHEBI:49883"/>
        <label>1</label>
    </ligand>
</feature>
<evidence type="ECO:0000256" key="5">
    <source>
        <dbReference type="ARBA" id="ARBA00022692"/>
    </source>
</evidence>
<keyword evidence="6 12" id="KW-0479">Metal-binding</keyword>
<dbReference type="PANTHER" id="PTHR43545:SF6">
    <property type="entry name" value="FORMATE DEHYDROGENASE, NITRATE-INDUCIBLE, IRON-SULFUR SUBUNIT"/>
    <property type="match status" value="1"/>
</dbReference>
<keyword evidence="11 12" id="KW-0472">Membrane</keyword>
<dbReference type="PANTHER" id="PTHR43545">
    <property type="entry name" value="FORMATE DEHYDROGENASE, NITRATE-INDUCIBLE, IRON-SULFUR SUBUNIT"/>
    <property type="match status" value="1"/>
</dbReference>
<feature type="compositionally biased region" description="Polar residues" evidence="14">
    <location>
        <begin position="1"/>
        <end position="21"/>
    </location>
</feature>
<feature type="region of interest" description="Disordered" evidence="14">
    <location>
        <begin position="1"/>
        <end position="24"/>
    </location>
</feature>
<feature type="binding site" evidence="13">
    <location>
        <position position="41"/>
    </location>
    <ligand>
        <name>[4Fe-4S] cluster</name>
        <dbReference type="ChEBI" id="CHEBI:49883"/>
        <label>1</label>
    </ligand>
</feature>
<dbReference type="SUPFAM" id="SSF54862">
    <property type="entry name" value="4Fe-4S ferredoxins"/>
    <property type="match status" value="1"/>
</dbReference>
<feature type="binding site" evidence="13">
    <location>
        <position position="175"/>
    </location>
    <ligand>
        <name>[4Fe-4S] cluster</name>
        <dbReference type="ChEBI" id="CHEBI:49883"/>
        <label>2</label>
    </ligand>
</feature>
<dbReference type="AlphaFoldDB" id="A0A7G8Q1P1"/>
<evidence type="ECO:0000256" key="13">
    <source>
        <dbReference type="PIRSR" id="PIRSR036298-50"/>
    </source>
</evidence>
<evidence type="ECO:0000256" key="9">
    <source>
        <dbReference type="ARBA" id="ARBA00023004"/>
    </source>
</evidence>
<feature type="binding site" evidence="13">
    <location>
        <position position="100"/>
    </location>
    <ligand>
        <name>[4Fe-4S] cluster</name>
        <dbReference type="ChEBI" id="CHEBI:49883"/>
        <label>3</label>
    </ligand>
</feature>
<feature type="region of interest" description="Disordered" evidence="14">
    <location>
        <begin position="283"/>
        <end position="303"/>
    </location>
</feature>
<evidence type="ECO:0000256" key="8">
    <source>
        <dbReference type="ARBA" id="ARBA00022982"/>
    </source>
</evidence>
<dbReference type="InterPro" id="IPR015246">
    <property type="entry name" value="Formate_DH_TM"/>
</dbReference>
<evidence type="ECO:0000259" key="15">
    <source>
        <dbReference type="PROSITE" id="PS51379"/>
    </source>
</evidence>
<dbReference type="KEGG" id="dtl:H8F01_16635"/>
<feature type="binding site" evidence="13">
    <location>
        <position position="112"/>
    </location>
    <ligand>
        <name>[4Fe-4S] cluster</name>
        <dbReference type="ChEBI" id="CHEBI:49883"/>
        <label>4</label>
    </ligand>
</feature>
<dbReference type="Pfam" id="PF13247">
    <property type="entry name" value="Fer4_11"/>
    <property type="match status" value="1"/>
</dbReference>
<evidence type="ECO:0000256" key="11">
    <source>
        <dbReference type="ARBA" id="ARBA00023136"/>
    </source>
</evidence>
<organism evidence="16 17">
    <name type="scientific">Dyella telluris</name>
    <dbReference type="NCBI Taxonomy" id="2763498"/>
    <lineage>
        <taxon>Bacteria</taxon>
        <taxon>Pseudomonadati</taxon>
        <taxon>Pseudomonadota</taxon>
        <taxon>Gammaproteobacteria</taxon>
        <taxon>Lysobacterales</taxon>
        <taxon>Rhodanobacteraceae</taxon>
        <taxon>Dyella</taxon>
    </lineage>
</organism>
<feature type="binding site" evidence="13">
    <location>
        <position position="103"/>
    </location>
    <ligand>
        <name>[4Fe-4S] cluster</name>
        <dbReference type="ChEBI" id="CHEBI:49883"/>
        <label>3</label>
    </ligand>
</feature>
<dbReference type="GO" id="GO:0046872">
    <property type="term" value="F:metal ion binding"/>
    <property type="evidence" value="ECO:0007669"/>
    <property type="project" value="UniProtKB-UniRule"/>
</dbReference>
<evidence type="ECO:0000256" key="3">
    <source>
        <dbReference type="ARBA" id="ARBA00022475"/>
    </source>
</evidence>
<protein>
    <recommendedName>
        <fullName evidence="12">Formate dehydrogenase iron-sulfur subunit</fullName>
    </recommendedName>
</protein>
<comment type="function">
    <text evidence="12">The beta chain is an electron transfer unit containing 4 cysteine clusters involved in the formation of iron-sulfur centers.</text>
</comment>
<keyword evidence="9 12" id="KW-0408">Iron</keyword>
<evidence type="ECO:0000313" key="17">
    <source>
        <dbReference type="Proteomes" id="UP000515873"/>
    </source>
</evidence>
<dbReference type="Gene3D" id="3.30.70.20">
    <property type="match status" value="2"/>
</dbReference>
<dbReference type="RefSeq" id="WP_187056171.1">
    <property type="nucleotide sequence ID" value="NZ_CP060412.1"/>
</dbReference>
<sequence>MSDLQSQDYIRRSASTMTPPQARNHEDEVAKLIDVSRCIGCKACQSACMEWNNLRQDIGHFEGSYQNPNDLSPDVWTLMKFAEYENEQGNLEWLIRKDGCMHCEDPGCLKACPAPGAIVQYANGIVDFISDKCIGCGYCVKGCPFDIPRISKTDHKSYKCTLCSDRVSVGLEPACVKACPTGAIMFGSKTDMKHQAAERIVDLKARGFEQAGLYDPAEVGGTHVMYVLHHADKPSLYSGLPDKPHISAMVSAWKGLVKPLALFGIAAAALAGFFHAIVEGPNEVTDEDEKEGERVIEESEKTP</sequence>
<feature type="domain" description="4Fe-4S ferredoxin-type" evidence="15">
    <location>
        <begin position="124"/>
        <end position="153"/>
    </location>
</feature>
<evidence type="ECO:0000256" key="4">
    <source>
        <dbReference type="ARBA" id="ARBA00022485"/>
    </source>
</evidence>
<evidence type="ECO:0000256" key="12">
    <source>
        <dbReference type="PIRNR" id="PIRNR036298"/>
    </source>
</evidence>
<dbReference type="EMBL" id="CP060412">
    <property type="protein sequence ID" value="QNK00699.1"/>
    <property type="molecule type" value="Genomic_DNA"/>
</dbReference>
<dbReference type="NCBIfam" id="TIGR01582">
    <property type="entry name" value="FDH-beta"/>
    <property type="match status" value="1"/>
</dbReference>
<feature type="binding site" evidence="13">
    <location>
        <position position="139"/>
    </location>
    <ligand>
        <name>[4Fe-4S] cluster</name>
        <dbReference type="ChEBI" id="CHEBI:49883"/>
        <label>4</label>
    </ligand>
</feature>
<keyword evidence="7" id="KW-0677">Repeat</keyword>
<dbReference type="GO" id="GO:0045333">
    <property type="term" value="P:cellular respiration"/>
    <property type="evidence" value="ECO:0007669"/>
    <property type="project" value="InterPro"/>
</dbReference>
<evidence type="ECO:0000256" key="14">
    <source>
        <dbReference type="SAM" id="MobiDB-lite"/>
    </source>
</evidence>
<feature type="binding site" evidence="13">
    <location>
        <position position="143"/>
    </location>
    <ligand>
        <name>[4Fe-4S] cluster</name>
        <dbReference type="ChEBI" id="CHEBI:49883"/>
        <label>3</label>
    </ligand>
</feature>
<reference evidence="16 17" key="1">
    <citation type="submission" date="2020-08" db="EMBL/GenBank/DDBJ databases">
        <title>Dyella sp. G9 isolated from forest soil.</title>
        <authorList>
            <person name="Fu J."/>
            <person name="Qiu L."/>
        </authorList>
    </citation>
    <scope>NUCLEOTIDE SEQUENCE [LARGE SCALE GENOMIC DNA]</scope>
    <source>
        <strain evidence="16 17">G9</strain>
    </source>
</reference>
<feature type="binding site" evidence="13">
    <location>
        <position position="136"/>
    </location>
    <ligand>
        <name>[4Fe-4S] cluster</name>
        <dbReference type="ChEBI" id="CHEBI:49883"/>
        <label>4</label>
    </ligand>
</feature>
<dbReference type="InterPro" id="IPR014603">
    <property type="entry name" value="Formate_DH_Fe-S_su"/>
</dbReference>
<dbReference type="PROSITE" id="PS00198">
    <property type="entry name" value="4FE4S_FER_1"/>
    <property type="match status" value="1"/>
</dbReference>
<feature type="binding site" evidence="13">
    <location>
        <position position="133"/>
    </location>
    <ligand>
        <name>[4Fe-4S] cluster</name>
        <dbReference type="ChEBI" id="CHEBI:49883"/>
        <label>4</label>
    </ligand>
</feature>
<dbReference type="Pfam" id="PF09163">
    <property type="entry name" value="Form-deh_trans"/>
    <property type="match status" value="1"/>
</dbReference>
<dbReference type="InterPro" id="IPR017896">
    <property type="entry name" value="4Fe4S_Fe-S-bd"/>
</dbReference>
<feature type="domain" description="4Fe-4S ferredoxin-type" evidence="15">
    <location>
        <begin position="91"/>
        <end position="123"/>
    </location>
</feature>
<dbReference type="Proteomes" id="UP000515873">
    <property type="component" value="Chromosome"/>
</dbReference>
<feature type="binding site" evidence="13">
    <location>
        <position position="163"/>
    </location>
    <ligand>
        <name>[4Fe-4S] cluster</name>
        <dbReference type="ChEBI" id="CHEBI:49883"/>
        <label>2</label>
    </ligand>
</feature>
<keyword evidence="2 12" id="KW-0813">Transport</keyword>
<keyword evidence="8 12" id="KW-0249">Electron transport</keyword>
<dbReference type="InterPro" id="IPR051555">
    <property type="entry name" value="FDH_Electron_Transfer_Unit"/>
</dbReference>
<feature type="compositionally biased region" description="Basic and acidic residues" evidence="14">
    <location>
        <begin position="291"/>
        <end position="303"/>
    </location>
</feature>
<evidence type="ECO:0000256" key="1">
    <source>
        <dbReference type="ARBA" id="ARBA00004236"/>
    </source>
</evidence>
<evidence type="ECO:0000313" key="16">
    <source>
        <dbReference type="EMBL" id="QNK00699.1"/>
    </source>
</evidence>
<feature type="binding site" evidence="13">
    <location>
        <position position="44"/>
    </location>
    <ligand>
        <name>[4Fe-4S] cluster</name>
        <dbReference type="ChEBI" id="CHEBI:49883"/>
        <label>1</label>
    </ligand>
</feature>
<gene>
    <name evidence="16" type="primary">fdxH</name>
    <name evidence="16" type="ORF">H8F01_16635</name>
</gene>
<keyword evidence="3 12" id="KW-1003">Cell membrane</keyword>
<feature type="binding site" evidence="13">
    <location>
        <position position="108"/>
    </location>
    <ligand>
        <name>[4Fe-4S] cluster</name>
        <dbReference type="ChEBI" id="CHEBI:49883"/>
        <label>3</label>
    </ligand>
</feature>
<dbReference type="Gene3D" id="1.20.5.480">
    <property type="entry name" value="Single helix bin"/>
    <property type="match status" value="1"/>
</dbReference>
<feature type="binding site" evidence="13">
    <location>
        <position position="48"/>
    </location>
    <ligand>
        <name>[4Fe-4S] cluster</name>
        <dbReference type="ChEBI" id="CHEBI:49883"/>
        <label>2</label>
    </ligand>
</feature>
<keyword evidence="10 12" id="KW-0411">Iron-sulfur</keyword>
<feature type="binding site" evidence="13">
    <location>
        <position position="179"/>
    </location>
    <ligand>
        <name>[4Fe-4S] cluster</name>
        <dbReference type="ChEBI" id="CHEBI:49883"/>
        <label>1</label>
    </ligand>
</feature>
<dbReference type="GO" id="GO:0015944">
    <property type="term" value="P:formate oxidation"/>
    <property type="evidence" value="ECO:0007669"/>
    <property type="project" value="UniProtKB-UniRule"/>
</dbReference>
<dbReference type="GO" id="GO:0051539">
    <property type="term" value="F:4 iron, 4 sulfur cluster binding"/>
    <property type="evidence" value="ECO:0007669"/>
    <property type="project" value="UniProtKB-UniRule"/>
</dbReference>
<keyword evidence="5" id="KW-0812">Transmembrane</keyword>
<accession>A0A7G8Q1P1</accession>
<dbReference type="InterPro" id="IPR006470">
    <property type="entry name" value="Formate_DH_bsu_Proteobacteria"/>
</dbReference>
<evidence type="ECO:0000256" key="2">
    <source>
        <dbReference type="ARBA" id="ARBA00022448"/>
    </source>
</evidence>
<dbReference type="GO" id="GO:0005886">
    <property type="term" value="C:plasma membrane"/>
    <property type="evidence" value="ECO:0007669"/>
    <property type="project" value="UniProtKB-SubCell"/>
</dbReference>
<dbReference type="InterPro" id="IPR038384">
    <property type="entry name" value="Formate_DH_C_sf"/>
</dbReference>
<dbReference type="PROSITE" id="PS51379">
    <property type="entry name" value="4FE4S_FER_2"/>
    <property type="match status" value="3"/>
</dbReference>
<feature type="binding site" evidence="13">
    <location>
        <position position="160"/>
    </location>
    <ligand>
        <name>[4Fe-4S] cluster</name>
        <dbReference type="ChEBI" id="CHEBI:49883"/>
        <label>2</label>
    </ligand>
</feature>
<name>A0A7G8Q1P1_9GAMM</name>